<comment type="caution">
    <text evidence="1">The sequence shown here is derived from an EMBL/GenBank/DDBJ whole genome shotgun (WGS) entry which is preliminary data.</text>
</comment>
<gene>
    <name evidence="1" type="ORF">SPHA_67206</name>
</gene>
<keyword evidence="2" id="KW-1185">Reference proteome</keyword>
<dbReference type="EMBL" id="CAHIKZ030004867">
    <property type="protein sequence ID" value="CAE1316501.1"/>
    <property type="molecule type" value="Genomic_DNA"/>
</dbReference>
<name>A0A812E2R8_ACAPH</name>
<organism evidence="1 2">
    <name type="scientific">Acanthosepion pharaonis</name>
    <name type="common">Pharaoh cuttlefish</name>
    <name type="synonym">Sepia pharaonis</name>
    <dbReference type="NCBI Taxonomy" id="158019"/>
    <lineage>
        <taxon>Eukaryota</taxon>
        <taxon>Metazoa</taxon>
        <taxon>Spiralia</taxon>
        <taxon>Lophotrochozoa</taxon>
        <taxon>Mollusca</taxon>
        <taxon>Cephalopoda</taxon>
        <taxon>Coleoidea</taxon>
        <taxon>Decapodiformes</taxon>
        <taxon>Sepiida</taxon>
        <taxon>Sepiina</taxon>
        <taxon>Sepiidae</taxon>
        <taxon>Acanthosepion</taxon>
    </lineage>
</organism>
<evidence type="ECO:0000313" key="2">
    <source>
        <dbReference type="Proteomes" id="UP000597762"/>
    </source>
</evidence>
<evidence type="ECO:0000313" key="1">
    <source>
        <dbReference type="EMBL" id="CAE1316501.1"/>
    </source>
</evidence>
<accession>A0A812E2R8</accession>
<reference evidence="1" key="1">
    <citation type="submission" date="2021-01" db="EMBL/GenBank/DDBJ databases">
        <authorList>
            <person name="Li R."/>
            <person name="Bekaert M."/>
        </authorList>
    </citation>
    <scope>NUCLEOTIDE SEQUENCE</scope>
    <source>
        <strain evidence="1">Farmed</strain>
    </source>
</reference>
<sequence length="424" mass="46549">MGPSKRAGVGMVSLWIASIPQRPIRRPPTTVRMWGEASLFPRTLLALRLSEPLDQINLLVTILLVSARRSRPQRSCSADTTAGHARALCDPTTAPASNFDPGDAPSAPLSPSTKPFLLAMAWVFIEPALSRANFSKTGVRRLAQSLLPSPVVVFGVGKGYLVLFFPLIPFLNFGRASGILRFFGDGGARTTSSGASLRISICCSLPLSRPLRSLLNQWKQKRTRNNSGEFQQQIEEKENRKVPYLSFRANRTVRNPDQMSLGSIFTFSCGYVWVYPGHGTSYDAWPQAAQLPRWDPVSSADRVTDHFERTVLPHVVLKDLSLEQGAKSEVFYFQTTGHMGTGLVLSVSVQLPACPFGLRLRACVCSVSNSPRLLILWGPVKGLGWAWCLSGSPAYPNDQSEGFLQPSECGEASFFPRTLLALRL</sequence>
<proteinExistence type="predicted"/>
<dbReference type="Proteomes" id="UP000597762">
    <property type="component" value="Unassembled WGS sequence"/>
</dbReference>
<protein>
    <submittedName>
        <fullName evidence="1">Uncharacterized protein</fullName>
    </submittedName>
</protein>
<dbReference type="AlphaFoldDB" id="A0A812E2R8"/>